<accession>A0ABQ8KNS8</accession>
<dbReference type="SMART" id="SM00300">
    <property type="entry name" value="ChSh"/>
    <property type="match status" value="1"/>
</dbReference>
<organism evidence="5 6">
    <name type="scientific">Rhodofomes roseus</name>
    <dbReference type="NCBI Taxonomy" id="34475"/>
    <lineage>
        <taxon>Eukaryota</taxon>
        <taxon>Fungi</taxon>
        <taxon>Dikarya</taxon>
        <taxon>Basidiomycota</taxon>
        <taxon>Agaricomycotina</taxon>
        <taxon>Agaricomycetes</taxon>
        <taxon>Polyporales</taxon>
        <taxon>Rhodofomes</taxon>
    </lineage>
</organism>
<feature type="compositionally biased region" description="Acidic residues" evidence="3">
    <location>
        <begin position="128"/>
        <end position="137"/>
    </location>
</feature>
<keyword evidence="6" id="KW-1185">Reference proteome</keyword>
<comment type="subcellular location">
    <subcellularLocation>
        <location evidence="1">Nucleus</location>
    </subcellularLocation>
</comment>
<comment type="caution">
    <text evidence="5">The sequence shown here is derived from an EMBL/GenBank/DDBJ whole genome shotgun (WGS) entry which is preliminary data.</text>
</comment>
<dbReference type="InterPro" id="IPR016197">
    <property type="entry name" value="Chromo-like_dom_sf"/>
</dbReference>
<evidence type="ECO:0000256" key="3">
    <source>
        <dbReference type="SAM" id="MobiDB-lite"/>
    </source>
</evidence>
<evidence type="ECO:0000259" key="4">
    <source>
        <dbReference type="PROSITE" id="PS50013"/>
    </source>
</evidence>
<evidence type="ECO:0000256" key="1">
    <source>
        <dbReference type="ARBA" id="ARBA00004123"/>
    </source>
</evidence>
<dbReference type="InterPro" id="IPR023780">
    <property type="entry name" value="Chromo_domain"/>
</dbReference>
<evidence type="ECO:0000256" key="2">
    <source>
        <dbReference type="ARBA" id="ARBA00023242"/>
    </source>
</evidence>
<dbReference type="Pfam" id="PF01393">
    <property type="entry name" value="Chromo_shadow"/>
    <property type="match status" value="1"/>
</dbReference>
<dbReference type="SUPFAM" id="SSF54160">
    <property type="entry name" value="Chromo domain-like"/>
    <property type="match status" value="2"/>
</dbReference>
<name>A0ABQ8KNS8_9APHY</name>
<dbReference type="InterPro" id="IPR000953">
    <property type="entry name" value="Chromo/chromo_shadow_dom"/>
</dbReference>
<dbReference type="SMART" id="SM00298">
    <property type="entry name" value="CHROMO"/>
    <property type="match status" value="1"/>
</dbReference>
<protein>
    <recommendedName>
        <fullName evidence="4">Chromo domain-containing protein</fullName>
    </recommendedName>
</protein>
<dbReference type="InterPro" id="IPR051219">
    <property type="entry name" value="Heterochromatin_chromo-domain"/>
</dbReference>
<feature type="domain" description="Chromo" evidence="4">
    <location>
        <begin position="19"/>
        <end position="81"/>
    </location>
</feature>
<keyword evidence="2" id="KW-0539">Nucleus</keyword>
<dbReference type="PANTHER" id="PTHR22812">
    <property type="entry name" value="CHROMOBOX PROTEIN"/>
    <property type="match status" value="1"/>
</dbReference>
<sequence length="237" mass="27063">MDVDEEAGGVEAGDDEEEYEIERIMDAKIGMFAKGRMGYLVKWKGYGDEHNSWVDEQDAGNAHDLIDEFWARNKKEKRAGRKSTGAPAGRPSTTKARKSSNARDESSEVEELRPKRRGRQSKAKREESDNEVEEVEEDARGKNGKKAVTKAAKNAPEEDSDGFQSMNQWMSSLTWEHIVGHIDTVERADDGKLMIYFTLKNGGRARQDSETCKEKMPRKLLDFYEDNLRWRVVPELD</sequence>
<feature type="compositionally biased region" description="Basic and acidic residues" evidence="3">
    <location>
        <begin position="101"/>
        <end position="113"/>
    </location>
</feature>
<reference evidence="5 6" key="1">
    <citation type="journal article" date="2021" name="Environ. Microbiol.">
        <title>Gene family expansions and transcriptome signatures uncover fungal adaptations to wood decay.</title>
        <authorList>
            <person name="Hage H."/>
            <person name="Miyauchi S."/>
            <person name="Viragh M."/>
            <person name="Drula E."/>
            <person name="Min B."/>
            <person name="Chaduli D."/>
            <person name="Navarro D."/>
            <person name="Favel A."/>
            <person name="Norest M."/>
            <person name="Lesage-Meessen L."/>
            <person name="Balint B."/>
            <person name="Merenyi Z."/>
            <person name="de Eugenio L."/>
            <person name="Morin E."/>
            <person name="Martinez A.T."/>
            <person name="Baldrian P."/>
            <person name="Stursova M."/>
            <person name="Martinez M.J."/>
            <person name="Novotny C."/>
            <person name="Magnuson J.K."/>
            <person name="Spatafora J.W."/>
            <person name="Maurice S."/>
            <person name="Pangilinan J."/>
            <person name="Andreopoulos W."/>
            <person name="LaButti K."/>
            <person name="Hundley H."/>
            <person name="Na H."/>
            <person name="Kuo A."/>
            <person name="Barry K."/>
            <person name="Lipzen A."/>
            <person name="Henrissat B."/>
            <person name="Riley R."/>
            <person name="Ahrendt S."/>
            <person name="Nagy L.G."/>
            <person name="Grigoriev I.V."/>
            <person name="Martin F."/>
            <person name="Rosso M.N."/>
        </authorList>
    </citation>
    <scope>NUCLEOTIDE SEQUENCE [LARGE SCALE GENOMIC DNA]</scope>
    <source>
        <strain evidence="5 6">CIRM-BRFM 1785</strain>
    </source>
</reference>
<dbReference type="EMBL" id="JADCUA010000005">
    <property type="protein sequence ID" value="KAH9840072.1"/>
    <property type="molecule type" value="Genomic_DNA"/>
</dbReference>
<evidence type="ECO:0000313" key="5">
    <source>
        <dbReference type="EMBL" id="KAH9840072.1"/>
    </source>
</evidence>
<proteinExistence type="predicted"/>
<dbReference type="GeneID" id="72001044"/>
<feature type="region of interest" description="Disordered" evidence="3">
    <location>
        <begin position="73"/>
        <end position="164"/>
    </location>
</feature>
<dbReference type="RefSeq" id="XP_047781722.1">
    <property type="nucleotide sequence ID" value="XM_047920312.1"/>
</dbReference>
<gene>
    <name evidence="5" type="ORF">C8Q71DRAFT_703358</name>
</gene>
<dbReference type="PROSITE" id="PS50013">
    <property type="entry name" value="CHROMO_2"/>
    <property type="match status" value="1"/>
</dbReference>
<dbReference type="Gene3D" id="2.40.50.40">
    <property type="match status" value="2"/>
</dbReference>
<dbReference type="Proteomes" id="UP000814176">
    <property type="component" value="Unassembled WGS sequence"/>
</dbReference>
<dbReference type="Pfam" id="PF00385">
    <property type="entry name" value="Chromo"/>
    <property type="match status" value="1"/>
</dbReference>
<evidence type="ECO:0000313" key="6">
    <source>
        <dbReference type="Proteomes" id="UP000814176"/>
    </source>
</evidence>
<dbReference type="InterPro" id="IPR008251">
    <property type="entry name" value="Chromo_shadow_dom"/>
</dbReference>